<evidence type="ECO:0000259" key="4">
    <source>
        <dbReference type="Pfam" id="PF04548"/>
    </source>
</evidence>
<dbReference type="EMBL" id="JAIZAY010000001">
    <property type="protein sequence ID" value="KAJ8050881.1"/>
    <property type="molecule type" value="Genomic_DNA"/>
</dbReference>
<protein>
    <recommendedName>
        <fullName evidence="4">AIG1-type G domain-containing protein</fullName>
    </recommendedName>
</protein>
<keyword evidence="3" id="KW-0342">GTP-binding</keyword>
<gene>
    <name evidence="5" type="ORF">HOLleu_04253</name>
</gene>
<dbReference type="PANTHER" id="PTHR10903">
    <property type="entry name" value="GTPASE, IMAP FAMILY MEMBER-RELATED"/>
    <property type="match status" value="1"/>
</dbReference>
<name>A0A9Q1HM76_HOLLE</name>
<dbReference type="Proteomes" id="UP001152320">
    <property type="component" value="Chromosome 1"/>
</dbReference>
<evidence type="ECO:0000256" key="1">
    <source>
        <dbReference type="ARBA" id="ARBA00008535"/>
    </source>
</evidence>
<proteinExistence type="inferred from homology"/>
<dbReference type="Pfam" id="PF04548">
    <property type="entry name" value="AIG1"/>
    <property type="match status" value="1"/>
</dbReference>
<evidence type="ECO:0000256" key="3">
    <source>
        <dbReference type="ARBA" id="ARBA00023134"/>
    </source>
</evidence>
<dbReference type="SUPFAM" id="SSF52540">
    <property type="entry name" value="P-loop containing nucleoside triphosphate hydrolases"/>
    <property type="match status" value="1"/>
</dbReference>
<dbReference type="PANTHER" id="PTHR10903:SF184">
    <property type="entry name" value="GTP-BINDING PROTEIN A"/>
    <property type="match status" value="1"/>
</dbReference>
<dbReference type="OrthoDB" id="416553at2759"/>
<evidence type="ECO:0000256" key="2">
    <source>
        <dbReference type="ARBA" id="ARBA00022741"/>
    </source>
</evidence>
<organism evidence="5 6">
    <name type="scientific">Holothuria leucospilota</name>
    <name type="common">Black long sea cucumber</name>
    <name type="synonym">Mertensiothuria leucospilota</name>
    <dbReference type="NCBI Taxonomy" id="206669"/>
    <lineage>
        <taxon>Eukaryota</taxon>
        <taxon>Metazoa</taxon>
        <taxon>Echinodermata</taxon>
        <taxon>Eleutherozoa</taxon>
        <taxon>Echinozoa</taxon>
        <taxon>Holothuroidea</taxon>
        <taxon>Aspidochirotacea</taxon>
        <taxon>Aspidochirotida</taxon>
        <taxon>Holothuriidae</taxon>
        <taxon>Holothuria</taxon>
    </lineage>
</organism>
<evidence type="ECO:0000313" key="5">
    <source>
        <dbReference type="EMBL" id="KAJ8050881.1"/>
    </source>
</evidence>
<dbReference type="CDD" id="cd00882">
    <property type="entry name" value="Ras_like_GTPase"/>
    <property type="match status" value="1"/>
</dbReference>
<evidence type="ECO:0000313" key="6">
    <source>
        <dbReference type="Proteomes" id="UP001152320"/>
    </source>
</evidence>
<dbReference type="GO" id="GO:0005525">
    <property type="term" value="F:GTP binding"/>
    <property type="evidence" value="ECO:0007669"/>
    <property type="project" value="UniProtKB-KW"/>
</dbReference>
<keyword evidence="6" id="KW-1185">Reference proteome</keyword>
<keyword evidence="2" id="KW-0547">Nucleotide-binding</keyword>
<dbReference type="Gene3D" id="3.40.50.300">
    <property type="entry name" value="P-loop containing nucleotide triphosphate hydrolases"/>
    <property type="match status" value="1"/>
</dbReference>
<reference evidence="5" key="1">
    <citation type="submission" date="2021-10" db="EMBL/GenBank/DDBJ databases">
        <title>Tropical sea cucumber genome reveals ecological adaptation and Cuvierian tubules defense mechanism.</title>
        <authorList>
            <person name="Chen T."/>
        </authorList>
    </citation>
    <scope>NUCLEOTIDE SEQUENCE</scope>
    <source>
        <strain evidence="5">Nanhai2018</strain>
        <tissue evidence="5">Muscle</tissue>
    </source>
</reference>
<dbReference type="InterPro" id="IPR027417">
    <property type="entry name" value="P-loop_NTPase"/>
</dbReference>
<comment type="similarity">
    <text evidence="1">Belongs to the TRAFAC class TrmE-Era-EngA-EngB-Septin-like GTPase superfamily. AIG1/Toc34/Toc159-like paraseptin GTPase family. IAN subfamily.</text>
</comment>
<dbReference type="InterPro" id="IPR045058">
    <property type="entry name" value="GIMA/IAN/Toc"/>
</dbReference>
<comment type="caution">
    <text evidence="5">The sequence shown here is derived from an EMBL/GenBank/DDBJ whole genome shotgun (WGS) entry which is preliminary data.</text>
</comment>
<dbReference type="InterPro" id="IPR006703">
    <property type="entry name" value="G_AIG1"/>
</dbReference>
<feature type="domain" description="AIG1-type G" evidence="4">
    <location>
        <begin position="9"/>
        <end position="168"/>
    </location>
</feature>
<dbReference type="AlphaFoldDB" id="A0A9Q1HM76"/>
<sequence>MATMKEPIRLVFLGQSGAGKSRLINILKGFDSQKDGVPNEGINSEDERTYGCRYLHARIDYGGENYNLRIVDTPGFFQESVTEVTKNWRDMAEAVHKSGMTVNVFVIVLKASDVIKSEEVLQSFVEFFGAIAALNSIVVFTDSEDSATEREVSFNHGKYLTRYMREGYPKLLWKNNDNESSCFKLMGFVTETYGQKPYKAKHFSEAQMKYTKNWMMSLQKAKR</sequence>
<accession>A0A9Q1HM76</accession>